<dbReference type="InterPro" id="IPR028889">
    <property type="entry name" value="USP"/>
</dbReference>
<dbReference type="PROSITE" id="PS00973">
    <property type="entry name" value="USP_2"/>
    <property type="match status" value="1"/>
</dbReference>
<reference evidence="10 11" key="1">
    <citation type="journal article" date="2014" name="BMC Genomics">
        <title>Adaptive genomic structural variation in the grape powdery mildew pathogen, Erysiphe necator.</title>
        <authorList>
            <person name="Jones L."/>
            <person name="Riaz S."/>
            <person name="Morales-Cruz A."/>
            <person name="Amrine K.C."/>
            <person name="McGuire B."/>
            <person name="Gubler W.D."/>
            <person name="Walker M.A."/>
            <person name="Cantu D."/>
        </authorList>
    </citation>
    <scope>NUCLEOTIDE SEQUENCE [LARGE SCALE GENOMIC DNA]</scope>
    <source>
        <strain evidence="11">c</strain>
    </source>
</reference>
<evidence type="ECO:0000256" key="7">
    <source>
        <dbReference type="ARBA" id="ARBA00022807"/>
    </source>
</evidence>
<dbReference type="AlphaFoldDB" id="A0A0B1P423"/>
<dbReference type="InterPro" id="IPR018200">
    <property type="entry name" value="USP_CS"/>
</dbReference>
<dbReference type="GO" id="GO:0004843">
    <property type="term" value="F:cysteine-type deubiquitinase activity"/>
    <property type="evidence" value="ECO:0007669"/>
    <property type="project" value="UniProtKB-EC"/>
</dbReference>
<dbReference type="GO" id="GO:0005634">
    <property type="term" value="C:nucleus"/>
    <property type="evidence" value="ECO:0007669"/>
    <property type="project" value="TreeGrafter"/>
</dbReference>
<comment type="caution">
    <text evidence="10">The sequence shown here is derived from an EMBL/GenBank/DDBJ whole genome shotgun (WGS) entry which is preliminary data.</text>
</comment>
<dbReference type="EC" id="3.4.19.12" evidence="3"/>
<dbReference type="GO" id="GO:0016579">
    <property type="term" value="P:protein deubiquitination"/>
    <property type="evidence" value="ECO:0007669"/>
    <property type="project" value="InterPro"/>
</dbReference>
<evidence type="ECO:0000256" key="2">
    <source>
        <dbReference type="ARBA" id="ARBA00009085"/>
    </source>
</evidence>
<evidence type="ECO:0000256" key="5">
    <source>
        <dbReference type="ARBA" id="ARBA00022786"/>
    </source>
</evidence>
<feature type="transmembrane region" description="Helical" evidence="8">
    <location>
        <begin position="31"/>
        <end position="54"/>
    </location>
</feature>
<dbReference type="InterPro" id="IPR038765">
    <property type="entry name" value="Papain-like_cys_pep_sf"/>
</dbReference>
<sequence>MQPHTEQFYSIFDENPGPEYNRYYQEGTNSLLFSTRAFLLMFVCFITVVYQILLRLDFNLLPLPELLWNALVFLTPSRFLDVIESYSNSPRVRDIALSRVPRTHAAKSEVMRRILSLDSPGGFFGSVAQAGRKRYSPYNTATQGIEGKPAGLGNWDNSCYQNSILQGLASLKNLSAYLSRPFMEKSLTENECTMPDIKMTEALRKLIESLNDPLNNGTSLWTPALLKYMNSWQQQDAQEYFSKVLDEIDREIGVAVSSAQKYEGLILSSSESGARKLSHKTERNPLEGLIAQRVGCLKCGFSEGLSLTPFNCLTVPLGRHRDSNILECLDEYTKLEIIEGVECGKCTLLSGRRLLLNLVEKMKNNPKNKTTRKKCEERLENITKAIENNDCEEKTLSEQCQINSNNRVTSTKTRQAVVARPPKSLVFHFNRSLYDEISGDLRKNYCQVRFPKILDLGPWCLGSVGNVEDLSKEEWIMKPDRPMVASSMSRSRQKGPIYELRAVVTHYGRHENGHYVCYKKYPITRARDHQERWWRLSDEEVIQVSEENVLNQGGVFMLFYDCIEPASILNSNIQIHDSIKNKENSGPLENYFKSSDSENLITKIRSHNVASLNKASPTTNLPLNCASNTDHPETEQTESLPLISKPENFLINNLQEHCNSNFEYEEKAEYESESHELSESSPFKLWELDNTGLSHSDSIKNNILPFGSSLLTV</sequence>
<dbReference type="PANTHER" id="PTHR24006:SF888">
    <property type="entry name" value="UBIQUITIN CARBOXYL-TERMINAL HYDROLASE 30"/>
    <property type="match status" value="1"/>
</dbReference>
<keyword evidence="4" id="KW-0645">Protease</keyword>
<dbReference type="GO" id="GO:0005829">
    <property type="term" value="C:cytosol"/>
    <property type="evidence" value="ECO:0007669"/>
    <property type="project" value="TreeGrafter"/>
</dbReference>
<feature type="domain" description="USP" evidence="9">
    <location>
        <begin position="150"/>
        <end position="563"/>
    </location>
</feature>
<keyword evidence="11" id="KW-1185">Reference proteome</keyword>
<keyword evidence="5" id="KW-0833">Ubl conjugation pathway</keyword>
<dbReference type="HOGENOM" id="CLU_008279_6_0_1"/>
<organism evidence="10 11">
    <name type="scientific">Uncinula necator</name>
    <name type="common">Grape powdery mildew</name>
    <dbReference type="NCBI Taxonomy" id="52586"/>
    <lineage>
        <taxon>Eukaryota</taxon>
        <taxon>Fungi</taxon>
        <taxon>Dikarya</taxon>
        <taxon>Ascomycota</taxon>
        <taxon>Pezizomycotina</taxon>
        <taxon>Leotiomycetes</taxon>
        <taxon>Erysiphales</taxon>
        <taxon>Erysiphaceae</taxon>
        <taxon>Erysiphe</taxon>
    </lineage>
</organism>
<evidence type="ECO:0000313" key="10">
    <source>
        <dbReference type="EMBL" id="KHJ31676.1"/>
    </source>
</evidence>
<dbReference type="GO" id="GO:0006508">
    <property type="term" value="P:proteolysis"/>
    <property type="evidence" value="ECO:0007669"/>
    <property type="project" value="UniProtKB-KW"/>
</dbReference>
<dbReference type="PANTHER" id="PTHR24006">
    <property type="entry name" value="UBIQUITIN CARBOXYL-TERMINAL HYDROLASE"/>
    <property type="match status" value="1"/>
</dbReference>
<keyword evidence="7" id="KW-0788">Thiol protease</keyword>
<dbReference type="PROSITE" id="PS50235">
    <property type="entry name" value="USP_3"/>
    <property type="match status" value="1"/>
</dbReference>
<dbReference type="InterPro" id="IPR050164">
    <property type="entry name" value="Peptidase_C19"/>
</dbReference>
<comment type="catalytic activity">
    <reaction evidence="1">
        <text>Thiol-dependent hydrolysis of ester, thioester, amide, peptide and isopeptide bonds formed by the C-terminal Gly of ubiquitin (a 76-residue protein attached to proteins as an intracellular targeting signal).</text>
        <dbReference type="EC" id="3.4.19.12"/>
    </reaction>
</comment>
<name>A0A0B1P423_UNCNE</name>
<evidence type="ECO:0000256" key="3">
    <source>
        <dbReference type="ARBA" id="ARBA00012759"/>
    </source>
</evidence>
<keyword evidence="6 10" id="KW-0378">Hydrolase</keyword>
<evidence type="ECO:0000259" key="9">
    <source>
        <dbReference type="PROSITE" id="PS50235"/>
    </source>
</evidence>
<dbReference type="Proteomes" id="UP000030854">
    <property type="component" value="Unassembled WGS sequence"/>
</dbReference>
<dbReference type="InterPro" id="IPR001394">
    <property type="entry name" value="Peptidase_C19_UCH"/>
</dbReference>
<dbReference type="CDD" id="cd02662">
    <property type="entry name" value="Peptidase_C19F"/>
    <property type="match status" value="1"/>
</dbReference>
<dbReference type="EMBL" id="JNVN01002681">
    <property type="protein sequence ID" value="KHJ31676.1"/>
    <property type="molecule type" value="Genomic_DNA"/>
</dbReference>
<evidence type="ECO:0000256" key="8">
    <source>
        <dbReference type="SAM" id="Phobius"/>
    </source>
</evidence>
<keyword evidence="8" id="KW-0812">Transmembrane</keyword>
<keyword evidence="8" id="KW-0472">Membrane</keyword>
<protein>
    <recommendedName>
        <fullName evidence="3">ubiquitinyl hydrolase 1</fullName>
        <ecNumber evidence="3">3.4.19.12</ecNumber>
    </recommendedName>
</protein>
<dbReference type="Gene3D" id="3.90.70.10">
    <property type="entry name" value="Cysteine proteinases"/>
    <property type="match status" value="1"/>
</dbReference>
<comment type="similarity">
    <text evidence="2">Belongs to the peptidase C19 family.</text>
</comment>
<dbReference type="SUPFAM" id="SSF54001">
    <property type="entry name" value="Cysteine proteinases"/>
    <property type="match status" value="1"/>
</dbReference>
<evidence type="ECO:0000313" key="11">
    <source>
        <dbReference type="Proteomes" id="UP000030854"/>
    </source>
</evidence>
<dbReference type="STRING" id="52586.A0A0B1P423"/>
<evidence type="ECO:0000256" key="4">
    <source>
        <dbReference type="ARBA" id="ARBA00022670"/>
    </source>
</evidence>
<keyword evidence="8" id="KW-1133">Transmembrane helix</keyword>
<gene>
    <name evidence="10" type="ORF">EV44_g4747</name>
</gene>
<evidence type="ECO:0000256" key="6">
    <source>
        <dbReference type="ARBA" id="ARBA00022801"/>
    </source>
</evidence>
<dbReference type="Pfam" id="PF00443">
    <property type="entry name" value="UCH"/>
    <property type="match status" value="1"/>
</dbReference>
<proteinExistence type="inferred from homology"/>
<evidence type="ECO:0000256" key="1">
    <source>
        <dbReference type="ARBA" id="ARBA00000707"/>
    </source>
</evidence>
<accession>A0A0B1P423</accession>
<dbReference type="OMA" id="NRDNSCY"/>